<feature type="chain" id="PRO_5011510341" evidence="1">
    <location>
        <begin position="22"/>
        <end position="173"/>
    </location>
</feature>
<dbReference type="RefSeq" id="WP_092906397.1">
    <property type="nucleotide sequence ID" value="NZ_FOUZ01000002.1"/>
</dbReference>
<evidence type="ECO:0000256" key="1">
    <source>
        <dbReference type="SAM" id="SignalP"/>
    </source>
</evidence>
<dbReference type="OrthoDB" id="275473at2"/>
<protein>
    <submittedName>
        <fullName evidence="2">Nucleoside 2-deoxyribosyltransferase like</fullName>
    </submittedName>
</protein>
<reference evidence="3" key="1">
    <citation type="submission" date="2016-10" db="EMBL/GenBank/DDBJ databases">
        <authorList>
            <person name="Varghese N."/>
            <person name="Submissions S."/>
        </authorList>
    </citation>
    <scope>NUCLEOTIDE SEQUENCE [LARGE SCALE GENOMIC DNA]</scope>
    <source>
        <strain evidence="3">XJ109</strain>
    </source>
</reference>
<dbReference type="STRING" id="684065.SAMN05421738_102290"/>
<dbReference type="AlphaFoldDB" id="A0A1I4TP07"/>
<feature type="signal peptide" evidence="1">
    <location>
        <begin position="1"/>
        <end position="21"/>
    </location>
</feature>
<dbReference type="GO" id="GO:0016740">
    <property type="term" value="F:transferase activity"/>
    <property type="evidence" value="ECO:0007669"/>
    <property type="project" value="UniProtKB-KW"/>
</dbReference>
<keyword evidence="3" id="KW-1185">Reference proteome</keyword>
<gene>
    <name evidence="2" type="ORF">SAMN05421738_102290</name>
</gene>
<dbReference type="Pfam" id="PF15891">
    <property type="entry name" value="Nuc_deoxyri_tr2"/>
    <property type="match status" value="1"/>
</dbReference>
<name>A0A1I4TP07_9FLAO</name>
<evidence type="ECO:0000313" key="2">
    <source>
        <dbReference type="EMBL" id="SFM78504.1"/>
    </source>
</evidence>
<proteinExistence type="predicted"/>
<sequence length="173" mass="19940">MRTILLSVVISLLNIVVSAQAIEIKSPNFIPNQSEKTTIFLGGTIDMGNSEDWQAKVTNELKNERVILLNPRRDDWNTAWKPVKEEPEFRKQVEWELNALEQANYIIMYFGKDSKSPISLLEMGLYARTGKLFIVCPEGFWRKGNVDITAEKYGVKQFETINDVIIFLKKELK</sequence>
<keyword evidence="2" id="KW-0808">Transferase</keyword>
<evidence type="ECO:0000313" key="3">
    <source>
        <dbReference type="Proteomes" id="UP000199149"/>
    </source>
</evidence>
<dbReference type="Gene3D" id="3.40.50.450">
    <property type="match status" value="1"/>
</dbReference>
<accession>A0A1I4TP07</accession>
<dbReference type="Proteomes" id="UP000199149">
    <property type="component" value="Unassembled WGS sequence"/>
</dbReference>
<organism evidence="2 3">
    <name type="scientific">Algoriella xinjiangensis</name>
    <dbReference type="NCBI Taxonomy" id="684065"/>
    <lineage>
        <taxon>Bacteria</taxon>
        <taxon>Pseudomonadati</taxon>
        <taxon>Bacteroidota</taxon>
        <taxon>Flavobacteriia</taxon>
        <taxon>Flavobacteriales</taxon>
        <taxon>Weeksellaceae</taxon>
        <taxon>Algoriella</taxon>
    </lineage>
</organism>
<dbReference type="EMBL" id="FOUZ01000002">
    <property type="protein sequence ID" value="SFM78504.1"/>
    <property type="molecule type" value="Genomic_DNA"/>
</dbReference>
<dbReference type="InterPro" id="IPR039470">
    <property type="entry name" value="Nuc_deoxyri_tr2"/>
</dbReference>
<keyword evidence="1" id="KW-0732">Signal</keyword>